<dbReference type="SMART" id="SM00332">
    <property type="entry name" value="PP2Cc"/>
    <property type="match status" value="1"/>
</dbReference>
<reference evidence="7" key="2">
    <citation type="submission" date="2013-10" db="EMBL/GenBank/DDBJ databases">
        <authorList>
            <person name="Aslett M."/>
        </authorList>
    </citation>
    <scope>NUCLEOTIDE SEQUENCE [LARGE SCALE GENOMIC DNA]</scope>
    <source>
        <strain evidence="7">Houghton</strain>
    </source>
</reference>
<evidence type="ECO:0000256" key="2">
    <source>
        <dbReference type="ARBA" id="ARBA00001946"/>
    </source>
</evidence>
<sequence>MERARIAAAGGSVTNGRIDGNLNLSRSLGDLFYKNNANMPPEKQRITSFPDVRVTPICKEDEFLIIACDGIWDCKTNQEAVEFVRAHLAESKKSRREALRDACEALCDDCLSPDPIKSEGHGCDNMTVLVVDLARDLLQKGDSCSSSSSSSSSSSKIVLYGGGEDLYLGQDEAEFEGEGDDE</sequence>
<comment type="cofactor">
    <cofactor evidence="1">
        <name>Mn(2+)</name>
        <dbReference type="ChEBI" id="CHEBI:29035"/>
    </cofactor>
</comment>
<evidence type="ECO:0000256" key="5">
    <source>
        <dbReference type="ARBA" id="ARBA00023211"/>
    </source>
</evidence>
<proteinExistence type="inferred from homology"/>
<dbReference type="Pfam" id="PF00481">
    <property type="entry name" value="PP2C"/>
    <property type="match status" value="1"/>
</dbReference>
<dbReference type="CDD" id="cd00143">
    <property type="entry name" value="PP2Cc"/>
    <property type="match status" value="1"/>
</dbReference>
<evidence type="ECO:0000256" key="1">
    <source>
        <dbReference type="ARBA" id="ARBA00001936"/>
    </source>
</evidence>
<feature type="domain" description="PPM-type phosphatase" evidence="6">
    <location>
        <begin position="1"/>
        <end position="133"/>
    </location>
</feature>
<dbReference type="OrthoDB" id="10264738at2759"/>
<dbReference type="InterPro" id="IPR001932">
    <property type="entry name" value="PPM-type_phosphatase-like_dom"/>
</dbReference>
<reference evidence="7" key="1">
    <citation type="submission" date="2013-10" db="EMBL/GenBank/DDBJ databases">
        <title>Genomic analysis of the causative agents of coccidiosis in chickens.</title>
        <authorList>
            <person name="Reid A.J."/>
            <person name="Blake D."/>
            <person name="Billington K."/>
            <person name="Browne H."/>
            <person name="Dunn M."/>
            <person name="Hung S."/>
            <person name="Kawahara F."/>
            <person name="Miranda-Saavedra D."/>
            <person name="Mourier T."/>
            <person name="Nagra H."/>
            <person name="Otto T.D."/>
            <person name="Rawlings N."/>
            <person name="Sanchez A."/>
            <person name="Sanders M."/>
            <person name="Subramaniam C."/>
            <person name="Tay Y."/>
            <person name="Dear P."/>
            <person name="Doerig C."/>
            <person name="Gruber A."/>
            <person name="Parkinson J."/>
            <person name="Shirley M."/>
            <person name="Wan K.L."/>
            <person name="Berriman M."/>
            <person name="Tomley F."/>
            <person name="Pain A."/>
        </authorList>
    </citation>
    <scope>NUCLEOTIDE SEQUENCE [LARGE SCALE GENOMIC DNA]</scope>
    <source>
        <strain evidence="7">Houghton</strain>
    </source>
</reference>
<evidence type="ECO:0000313" key="8">
    <source>
        <dbReference type="Proteomes" id="UP000030750"/>
    </source>
</evidence>
<dbReference type="InterPro" id="IPR015655">
    <property type="entry name" value="PP2C"/>
</dbReference>
<comment type="cofactor">
    <cofactor evidence="2">
        <name>Mg(2+)</name>
        <dbReference type="ChEBI" id="CHEBI:18420"/>
    </cofactor>
</comment>
<keyword evidence="8" id="KW-1185">Reference proteome</keyword>
<dbReference type="PROSITE" id="PS51746">
    <property type="entry name" value="PPM_2"/>
    <property type="match status" value="1"/>
</dbReference>
<dbReference type="VEuPathDB" id="ToxoDB:EBH_0046400"/>
<dbReference type="EC" id="3.1.3.16" evidence="4"/>
<dbReference type="PANTHER" id="PTHR13832">
    <property type="entry name" value="PROTEIN PHOSPHATASE 2C"/>
    <property type="match status" value="1"/>
</dbReference>
<evidence type="ECO:0000256" key="4">
    <source>
        <dbReference type="ARBA" id="ARBA00013081"/>
    </source>
</evidence>
<dbReference type="EMBL" id="HG713061">
    <property type="protein sequence ID" value="CDJ52044.1"/>
    <property type="molecule type" value="Genomic_DNA"/>
</dbReference>
<protein>
    <recommendedName>
        <fullName evidence="4">protein-serine/threonine phosphatase</fullName>
        <ecNumber evidence="4">3.1.3.16</ecNumber>
    </recommendedName>
</protein>
<gene>
    <name evidence="7" type="ORF">EBH_0046400</name>
</gene>
<comment type="similarity">
    <text evidence="3">Belongs to the PP2C family.</text>
</comment>
<dbReference type="SUPFAM" id="SSF81606">
    <property type="entry name" value="PP2C-like"/>
    <property type="match status" value="1"/>
</dbReference>
<dbReference type="Proteomes" id="UP000030750">
    <property type="component" value="Unassembled WGS sequence"/>
</dbReference>
<dbReference type="GO" id="GO:0004722">
    <property type="term" value="F:protein serine/threonine phosphatase activity"/>
    <property type="evidence" value="ECO:0007669"/>
    <property type="project" value="UniProtKB-EC"/>
</dbReference>
<dbReference type="InterPro" id="IPR036457">
    <property type="entry name" value="PPM-type-like_dom_sf"/>
</dbReference>
<name>U6LTX8_9EIME</name>
<evidence type="ECO:0000259" key="6">
    <source>
        <dbReference type="PROSITE" id="PS51746"/>
    </source>
</evidence>
<keyword evidence="5" id="KW-0464">Manganese</keyword>
<organism evidence="7 8">
    <name type="scientific">Eimeria brunetti</name>
    <dbReference type="NCBI Taxonomy" id="51314"/>
    <lineage>
        <taxon>Eukaryota</taxon>
        <taxon>Sar</taxon>
        <taxon>Alveolata</taxon>
        <taxon>Apicomplexa</taxon>
        <taxon>Conoidasida</taxon>
        <taxon>Coccidia</taxon>
        <taxon>Eucoccidiorida</taxon>
        <taxon>Eimeriorina</taxon>
        <taxon>Eimeriidae</taxon>
        <taxon>Eimeria</taxon>
    </lineage>
</organism>
<dbReference type="Gene3D" id="3.60.40.10">
    <property type="entry name" value="PPM-type phosphatase domain"/>
    <property type="match status" value="1"/>
</dbReference>
<accession>U6LTX8</accession>
<evidence type="ECO:0000256" key="3">
    <source>
        <dbReference type="ARBA" id="ARBA00006702"/>
    </source>
</evidence>
<dbReference type="AlphaFoldDB" id="U6LTX8"/>
<evidence type="ECO:0000313" key="7">
    <source>
        <dbReference type="EMBL" id="CDJ52044.1"/>
    </source>
</evidence>
<dbReference type="PANTHER" id="PTHR13832:SF565">
    <property type="entry name" value="AT28366P-RELATED"/>
    <property type="match status" value="1"/>
</dbReference>